<evidence type="ECO:0000256" key="1">
    <source>
        <dbReference type="SAM" id="MobiDB-lite"/>
    </source>
</evidence>
<feature type="compositionally biased region" description="Basic and acidic residues" evidence="1">
    <location>
        <begin position="450"/>
        <end position="472"/>
    </location>
</feature>
<dbReference type="Proteomes" id="UP000554235">
    <property type="component" value="Unassembled WGS sequence"/>
</dbReference>
<reference evidence="2 3" key="1">
    <citation type="submission" date="2020-01" db="EMBL/GenBank/DDBJ databases">
        <title>Identification and distribution of gene clusters putatively required for synthesis of sphingolipid metabolism inhibitors in phylogenetically diverse species of the filamentous fungus Fusarium.</title>
        <authorList>
            <person name="Kim H.-S."/>
            <person name="Busman M."/>
            <person name="Brown D.W."/>
            <person name="Divon H."/>
            <person name="Uhlig S."/>
            <person name="Proctor R.H."/>
        </authorList>
    </citation>
    <scope>NUCLEOTIDE SEQUENCE [LARGE SCALE GENOMIC DNA]</scope>
    <source>
        <strain evidence="2 3">NRRL 20459</strain>
    </source>
</reference>
<organism evidence="2 3">
    <name type="scientific">Fusarium albosuccineum</name>
    <dbReference type="NCBI Taxonomy" id="1237068"/>
    <lineage>
        <taxon>Eukaryota</taxon>
        <taxon>Fungi</taxon>
        <taxon>Dikarya</taxon>
        <taxon>Ascomycota</taxon>
        <taxon>Pezizomycotina</taxon>
        <taxon>Sordariomycetes</taxon>
        <taxon>Hypocreomycetidae</taxon>
        <taxon>Hypocreales</taxon>
        <taxon>Nectriaceae</taxon>
        <taxon>Fusarium</taxon>
        <taxon>Fusarium decemcellulare species complex</taxon>
    </lineage>
</organism>
<feature type="region of interest" description="Disordered" evidence="1">
    <location>
        <begin position="420"/>
        <end position="472"/>
    </location>
</feature>
<accession>A0A8H4PA40</accession>
<protein>
    <submittedName>
        <fullName evidence="2">Uncharacterized protein</fullName>
    </submittedName>
</protein>
<sequence>MPAPSCSFFLLTLPLEVRRQIWETALTDTTKAVISISLNTNQAAGNLSPDSEVIHQSGVSSVALACKEAYDQWNMMSRRMSKHLRAHVRFQRTIYLLQGTYTSWKRSLLGQPTPISNAQHIAFVASADINFMAVFAAFSSFRQLETITVIVPPRFVESASRLDPCEISQIAKSLAELSDDPATGPHEAEIGHTGLLLRGDPPNQTVRDFYSRRDAPQLKLLLPRCRPSYFNDPEANGSPSAFSVIHYIQHFNALSSSSATEARADGDWSAKNILQGPPTPTTGPLPLWKPPSPNKNIMASSSYASALRNAVTGWNVALEKIRDPDAMFREELATLHRRSRQKLEQFALNPTGDNLSLVQQELLLTSHQINQLEQDHATTRTQKQHTYDSATEVLIGKILNDLIDILGPSTVKSLITELVSQKSGQEHETKPLSRDPSPSDQLNAEAEELVCDKTQRRELVPSDIGEHTTDDT</sequence>
<dbReference type="OrthoDB" id="4997173at2759"/>
<comment type="caution">
    <text evidence="2">The sequence shown here is derived from an EMBL/GenBank/DDBJ whole genome shotgun (WGS) entry which is preliminary data.</text>
</comment>
<evidence type="ECO:0000313" key="2">
    <source>
        <dbReference type="EMBL" id="KAF4467999.1"/>
    </source>
</evidence>
<feature type="compositionally biased region" description="Basic and acidic residues" evidence="1">
    <location>
        <begin position="424"/>
        <end position="433"/>
    </location>
</feature>
<dbReference type="AlphaFoldDB" id="A0A8H4PA40"/>
<dbReference type="EMBL" id="JAADYS010000669">
    <property type="protein sequence ID" value="KAF4467999.1"/>
    <property type="molecule type" value="Genomic_DNA"/>
</dbReference>
<keyword evidence="3" id="KW-1185">Reference proteome</keyword>
<name>A0A8H4PA40_9HYPO</name>
<proteinExistence type="predicted"/>
<gene>
    <name evidence="2" type="ORF">FALBO_5119</name>
</gene>
<evidence type="ECO:0000313" key="3">
    <source>
        <dbReference type="Proteomes" id="UP000554235"/>
    </source>
</evidence>